<reference evidence="3" key="1">
    <citation type="submission" date="2021-11" db="EMBL/GenBank/DDBJ databases">
        <authorList>
            <person name="Schell T."/>
        </authorList>
    </citation>
    <scope>NUCLEOTIDE SEQUENCE</scope>
    <source>
        <strain evidence="3">M5</strain>
    </source>
</reference>
<evidence type="ECO:0000256" key="1">
    <source>
        <dbReference type="SAM" id="MobiDB-lite"/>
    </source>
</evidence>
<sequence length="1170" mass="130277">MLVKSIWLCRLVTTLLYVNAVCGQKYQHHTEEFIFEQQPLQQYGGYETHWQYRSSGNEPTTIAPSSETIKDILFMNQTLGSDLENNSTHTSTRDINDMFPSDLEFIDDADVVTLSDGSINLVTDMPVENTSMASSVPSLMVDRDTSKSLLETSILGSIEQLNTTVEGMNSTMDNSTDEGIKILRRRQAPQGIQQIPVLPQQVPSLFQPLPNLQPQQVPLSLFQPLPNQRVNQFVQVQQLSQQPAQQPAFFARQPGQPVIVQLPIEQPRFVSDQMRFVQPQILVPQQIPLQKNQASVTQPPAQSLNGLPKLSLNPVPLPTSISPLHPNMTISASANVSQANAVKAREANAHKVMPKVQPLMGAFKPMVFSAPPRPTLPVPSHVAPAAPTTMSPSLQHPGIMQLPAQSMVRPQLQGQQVPPQSQPGVVEQNTTPLPRELIVRPSPSFATQEGQPPMVLKSPPSPVMQSLPTQIGQRSWSPMNQQPQSMGQVPVPLSQMEHRPEPPMDQSQQSKNVMQPMNQPPPAAQRSGLSTNLPLQPQPMIQSMGPPPSDAQRSVPPMNQPSQPQPMSQASLLQTQRSGSPMDLPQTPMPVGQSMNQPSLDAQRSASPLNQPSLDAQRSASPLNQPSQAQNIGQAINQAVASTQVVQRPGPPSMVQLQSPPMGQAPLAQVAQRSGPPIDQPLQPIPEGQSMNQAPPGAQRSGMNQPPMNQPPMNQPPMNQPPMNQPPMNQPPMNQPPMNQPPMGQASLAQGGQRSGLPPVNQPLPPPSSSQQLDQSFGSQSSLPQQFSPRTSSPMNQPVPSPMMGFPSQTMDGVPLPLSQLNQRSVHDDRGNSGNKERHLMRRSADGHHMVRRQIDAVLYPSKEAYDSYVANNYHNLYDEFPTQAFVAGQELRQWVLTFLDEQIPQQYADHSNCDIGLLYSSHRMRQYYKGFIQVRRVLRKFAEYHLTGYSDKMTKMDLKSLILSLLILSLLKSSFQHNQHLIQLILSWEDETCPGTVVVFDKHYWMEEHSLIDQLVLQYSRPLTLLQSFSNYGLLPDDDSWTGAGGSPLETLCNNVILFNRYPADLTIVYRQLTARYPYIGQVLVVTPSASEQIERFLYEFKNHKIMLVINRPWRHLELRNCCWGPDRRIRRVDLLPDSSVRWEEFGLRTSRIVDNELKEENQLTETSA</sequence>
<dbReference type="AlphaFoldDB" id="A0A8J2RKV2"/>
<feature type="region of interest" description="Disordered" evidence="1">
    <location>
        <begin position="409"/>
        <end position="428"/>
    </location>
</feature>
<feature type="compositionally biased region" description="Polar residues" evidence="1">
    <location>
        <begin position="593"/>
        <end position="627"/>
    </location>
</feature>
<comment type="caution">
    <text evidence="3">The sequence shown here is derived from an EMBL/GenBank/DDBJ whole genome shotgun (WGS) entry which is preliminary data.</text>
</comment>
<feature type="compositionally biased region" description="Low complexity" evidence="1">
    <location>
        <begin position="556"/>
        <end position="574"/>
    </location>
</feature>
<feature type="chain" id="PRO_5035266627" evidence="2">
    <location>
        <begin position="24"/>
        <end position="1170"/>
    </location>
</feature>
<evidence type="ECO:0000313" key="4">
    <source>
        <dbReference type="Proteomes" id="UP000789390"/>
    </source>
</evidence>
<feature type="compositionally biased region" description="Polar residues" evidence="1">
    <location>
        <begin position="527"/>
        <end position="541"/>
    </location>
</feature>
<keyword evidence="2" id="KW-0732">Signal</keyword>
<evidence type="ECO:0000313" key="3">
    <source>
        <dbReference type="EMBL" id="CAH0104394.1"/>
    </source>
</evidence>
<proteinExistence type="predicted"/>
<dbReference type="Proteomes" id="UP000789390">
    <property type="component" value="Unassembled WGS sequence"/>
</dbReference>
<feature type="compositionally biased region" description="Polar residues" evidence="1">
    <location>
        <begin position="777"/>
        <end position="798"/>
    </location>
</feature>
<keyword evidence="4" id="KW-1185">Reference proteome</keyword>
<dbReference type="OrthoDB" id="6330728at2759"/>
<feature type="signal peptide" evidence="2">
    <location>
        <begin position="1"/>
        <end position="23"/>
    </location>
</feature>
<feature type="region of interest" description="Disordered" evidence="1">
    <location>
        <begin position="443"/>
        <end position="629"/>
    </location>
</feature>
<dbReference type="EMBL" id="CAKKLH010000135">
    <property type="protein sequence ID" value="CAH0104394.1"/>
    <property type="molecule type" value="Genomic_DNA"/>
</dbReference>
<feature type="region of interest" description="Disordered" evidence="1">
    <location>
        <begin position="646"/>
        <end position="816"/>
    </location>
</feature>
<protein>
    <submittedName>
        <fullName evidence="3">Uncharacterized protein</fullName>
    </submittedName>
</protein>
<evidence type="ECO:0000256" key="2">
    <source>
        <dbReference type="SAM" id="SignalP"/>
    </source>
</evidence>
<feature type="compositionally biased region" description="Pro residues" evidence="1">
    <location>
        <begin position="708"/>
        <end position="740"/>
    </location>
</feature>
<feature type="compositionally biased region" description="Polar residues" evidence="1">
    <location>
        <begin position="463"/>
        <end position="487"/>
    </location>
</feature>
<accession>A0A8J2RKV2</accession>
<organism evidence="3 4">
    <name type="scientific">Daphnia galeata</name>
    <dbReference type="NCBI Taxonomy" id="27404"/>
    <lineage>
        <taxon>Eukaryota</taxon>
        <taxon>Metazoa</taxon>
        <taxon>Ecdysozoa</taxon>
        <taxon>Arthropoda</taxon>
        <taxon>Crustacea</taxon>
        <taxon>Branchiopoda</taxon>
        <taxon>Diplostraca</taxon>
        <taxon>Cladocera</taxon>
        <taxon>Anomopoda</taxon>
        <taxon>Daphniidae</taxon>
        <taxon>Daphnia</taxon>
    </lineage>
</organism>
<gene>
    <name evidence="3" type="ORF">DGAL_LOCUS7295</name>
</gene>
<name>A0A8J2RKV2_9CRUS</name>